<feature type="region of interest" description="Disordered" evidence="1">
    <location>
        <begin position="53"/>
        <end position="119"/>
    </location>
</feature>
<dbReference type="EMBL" id="MU167245">
    <property type="protein sequence ID" value="KAG0147703.1"/>
    <property type="molecule type" value="Genomic_DNA"/>
</dbReference>
<protein>
    <submittedName>
        <fullName evidence="2">Uncharacterized protein</fullName>
    </submittedName>
</protein>
<feature type="compositionally biased region" description="Polar residues" evidence="1">
    <location>
        <begin position="70"/>
        <end position="89"/>
    </location>
</feature>
<dbReference type="AlphaFoldDB" id="A0A9P6NKK6"/>
<keyword evidence="3" id="KW-1185">Reference proteome</keyword>
<feature type="compositionally biased region" description="Polar residues" evidence="1">
    <location>
        <begin position="101"/>
        <end position="119"/>
    </location>
</feature>
<evidence type="ECO:0000313" key="3">
    <source>
        <dbReference type="Proteomes" id="UP000886653"/>
    </source>
</evidence>
<feature type="compositionally biased region" description="Basic and acidic residues" evidence="1">
    <location>
        <begin position="323"/>
        <end position="339"/>
    </location>
</feature>
<proteinExistence type="predicted"/>
<organism evidence="2 3">
    <name type="scientific">Cronartium quercuum f. sp. fusiforme G11</name>
    <dbReference type="NCBI Taxonomy" id="708437"/>
    <lineage>
        <taxon>Eukaryota</taxon>
        <taxon>Fungi</taxon>
        <taxon>Dikarya</taxon>
        <taxon>Basidiomycota</taxon>
        <taxon>Pucciniomycotina</taxon>
        <taxon>Pucciniomycetes</taxon>
        <taxon>Pucciniales</taxon>
        <taxon>Coleosporiaceae</taxon>
        <taxon>Cronartium</taxon>
    </lineage>
</organism>
<name>A0A9P6NKK6_9BASI</name>
<reference evidence="2" key="1">
    <citation type="submission" date="2013-11" db="EMBL/GenBank/DDBJ databases">
        <title>Genome sequence of the fusiform rust pathogen reveals effectors for host alternation and coevolution with pine.</title>
        <authorList>
            <consortium name="DOE Joint Genome Institute"/>
            <person name="Smith K."/>
            <person name="Pendleton A."/>
            <person name="Kubisiak T."/>
            <person name="Anderson C."/>
            <person name="Salamov A."/>
            <person name="Aerts A."/>
            <person name="Riley R."/>
            <person name="Clum A."/>
            <person name="Lindquist E."/>
            <person name="Ence D."/>
            <person name="Campbell M."/>
            <person name="Kronenberg Z."/>
            <person name="Feau N."/>
            <person name="Dhillon B."/>
            <person name="Hamelin R."/>
            <person name="Burleigh J."/>
            <person name="Smith J."/>
            <person name="Yandell M."/>
            <person name="Nelson C."/>
            <person name="Grigoriev I."/>
            <person name="Davis J."/>
        </authorList>
    </citation>
    <scope>NUCLEOTIDE SEQUENCE</scope>
    <source>
        <strain evidence="2">G11</strain>
    </source>
</reference>
<accession>A0A9P6NKK6</accession>
<sequence length="386" mass="43003">MNILANLQEIPKKNYKAQQEQIAMQNQIITQMQEQASMQDLAYEQLLTQFQSASSISSPKKKGKARALTGSIQNQKSTNLSTKPSQTTSSRKKVPSKPAAFSSTPWKQPSRATGPKSANSCVQLSVPLKESPKRSPHQVAVAEWPEGFESTKGLILAGAVPKAPDPALLNEFDMQFSDISDINRVLDSPTAQNLVPTSKVITLAEAQAGCMKIDWFNNSLDPSQRTNIVDCDNVMFLPNAEASLLGKQHPDEKLSNKKFTEKYCAEASAKCNMDHRITNDDDDDDRDADNLSYHQGSIDLEETDGEEDGEDEEFEEEEEDEHDDLKFNKDDENWGKKGEEEEYEDGDGMSFEETGKGKGLMFSDDYQMFDGDEDAQALRYDAWADA</sequence>
<feature type="region of interest" description="Disordered" evidence="1">
    <location>
        <begin position="275"/>
        <end position="356"/>
    </location>
</feature>
<gene>
    <name evidence="2" type="ORF">CROQUDRAFT_91231</name>
</gene>
<dbReference type="Proteomes" id="UP000886653">
    <property type="component" value="Unassembled WGS sequence"/>
</dbReference>
<evidence type="ECO:0000313" key="2">
    <source>
        <dbReference type="EMBL" id="KAG0147703.1"/>
    </source>
</evidence>
<comment type="caution">
    <text evidence="2">The sequence shown here is derived from an EMBL/GenBank/DDBJ whole genome shotgun (WGS) entry which is preliminary data.</text>
</comment>
<feature type="compositionally biased region" description="Acidic residues" evidence="1">
    <location>
        <begin position="299"/>
        <end position="322"/>
    </location>
</feature>
<evidence type="ECO:0000256" key="1">
    <source>
        <dbReference type="SAM" id="MobiDB-lite"/>
    </source>
</evidence>